<evidence type="ECO:0000313" key="5">
    <source>
        <dbReference type="EMBL" id="KAL3311779.1"/>
    </source>
</evidence>
<dbReference type="SMART" id="SM00098">
    <property type="entry name" value="alkPPc"/>
    <property type="match status" value="1"/>
</dbReference>
<sequence>MCSALFSQRQMPFDYELPKDASQKMGIRELVEFAVEYMERRSRATNKRYVLFLEGGLIDPANHMNQPQIVADQTIAFDEAVATARRLTNDQETLIIVTPDHSHGLVISNGKRDNSIHGLFGYTPAKDSNAEFMNVAYITGPGKNVSVPTAQQAATIINDITYTYPSLYYAKSAYHAGEDVPIVAYGPMARFVTGNHDNTYIAYLIEYLLGIGRISKSLPSLSSNHTFAPWLSGILFIFITASNIFLY</sequence>
<evidence type="ECO:0000256" key="2">
    <source>
        <dbReference type="ARBA" id="ARBA00022553"/>
    </source>
</evidence>
<feature type="binding site" evidence="3">
    <location>
        <position position="59"/>
    </location>
    <ligand>
        <name>Zn(2+)</name>
        <dbReference type="ChEBI" id="CHEBI:29105"/>
        <label>2</label>
    </ligand>
</feature>
<keyword evidence="3" id="KW-0862">Zinc</keyword>
<keyword evidence="4" id="KW-1133">Transmembrane helix</keyword>
<feature type="transmembrane region" description="Helical" evidence="4">
    <location>
        <begin position="227"/>
        <end position="246"/>
    </location>
</feature>
<dbReference type="AlphaFoldDB" id="A0ABD2PWP4"/>
<evidence type="ECO:0000313" key="6">
    <source>
        <dbReference type="Proteomes" id="UP001626550"/>
    </source>
</evidence>
<organism evidence="5 6">
    <name type="scientific">Cichlidogyrus casuarinus</name>
    <dbReference type="NCBI Taxonomy" id="1844966"/>
    <lineage>
        <taxon>Eukaryota</taxon>
        <taxon>Metazoa</taxon>
        <taxon>Spiralia</taxon>
        <taxon>Lophotrochozoa</taxon>
        <taxon>Platyhelminthes</taxon>
        <taxon>Monogenea</taxon>
        <taxon>Monopisthocotylea</taxon>
        <taxon>Dactylogyridea</taxon>
        <taxon>Ancyrocephalidae</taxon>
        <taxon>Cichlidogyrus</taxon>
    </lineage>
</organism>
<evidence type="ECO:0000256" key="4">
    <source>
        <dbReference type="SAM" id="Phobius"/>
    </source>
</evidence>
<evidence type="ECO:0000256" key="1">
    <source>
        <dbReference type="ARBA" id="ARBA00012647"/>
    </source>
</evidence>
<dbReference type="Pfam" id="PF00245">
    <property type="entry name" value="Alk_phosphatase"/>
    <property type="match status" value="1"/>
</dbReference>
<dbReference type="EMBL" id="JBJKFK010002018">
    <property type="protein sequence ID" value="KAL3311779.1"/>
    <property type="molecule type" value="Genomic_DNA"/>
</dbReference>
<accession>A0ABD2PWP4</accession>
<proteinExistence type="predicted"/>
<feature type="binding site" evidence="3">
    <location>
        <position position="101"/>
    </location>
    <ligand>
        <name>Zn(2+)</name>
        <dbReference type="ChEBI" id="CHEBI:29105"/>
        <label>2</label>
    </ligand>
</feature>
<dbReference type="EC" id="3.1.3.1" evidence="1"/>
<protein>
    <recommendedName>
        <fullName evidence="1">alkaline phosphatase</fullName>
        <ecNumber evidence="1">3.1.3.1</ecNumber>
    </recommendedName>
</protein>
<dbReference type="Proteomes" id="UP001626550">
    <property type="component" value="Unassembled WGS sequence"/>
</dbReference>
<evidence type="ECO:0000256" key="3">
    <source>
        <dbReference type="PIRSR" id="PIRSR601952-2"/>
    </source>
</evidence>
<dbReference type="SUPFAM" id="SSF53649">
    <property type="entry name" value="Alkaline phosphatase-like"/>
    <property type="match status" value="1"/>
</dbReference>
<reference evidence="5 6" key="1">
    <citation type="submission" date="2024-11" db="EMBL/GenBank/DDBJ databases">
        <title>Adaptive evolution of stress response genes in parasites aligns with host niche diversity.</title>
        <authorList>
            <person name="Hahn C."/>
            <person name="Resl P."/>
        </authorList>
    </citation>
    <scope>NUCLEOTIDE SEQUENCE [LARGE SCALE GENOMIC DNA]</scope>
    <source>
        <strain evidence="5">EGGRZ-B1_66</strain>
        <tissue evidence="5">Body</tissue>
    </source>
</reference>
<keyword evidence="3" id="KW-0460">Magnesium</keyword>
<dbReference type="InterPro" id="IPR001952">
    <property type="entry name" value="Alkaline_phosphatase"/>
</dbReference>
<keyword evidence="4" id="KW-0472">Membrane</keyword>
<feature type="binding site" evidence="3">
    <location>
        <position position="54"/>
    </location>
    <ligand>
        <name>Mg(2+)</name>
        <dbReference type="ChEBI" id="CHEBI:18420"/>
    </ligand>
</feature>
<dbReference type="PANTHER" id="PTHR11596:SF5">
    <property type="entry name" value="ALKALINE PHOSPHATASE"/>
    <property type="match status" value="1"/>
</dbReference>
<feature type="binding site" evidence="3">
    <location>
        <position position="63"/>
    </location>
    <ligand>
        <name>Zn(2+)</name>
        <dbReference type="ChEBI" id="CHEBI:29105"/>
        <label>2</label>
    </ligand>
</feature>
<keyword evidence="4" id="KW-0812">Transmembrane</keyword>
<keyword evidence="2" id="KW-0597">Phosphoprotein</keyword>
<dbReference type="PANTHER" id="PTHR11596">
    <property type="entry name" value="ALKALINE PHOSPHATASE"/>
    <property type="match status" value="1"/>
</dbReference>
<dbReference type="InterPro" id="IPR017850">
    <property type="entry name" value="Alkaline_phosphatase_core_sf"/>
</dbReference>
<comment type="cofactor">
    <cofactor evidence="3">
        <name>Mg(2+)</name>
        <dbReference type="ChEBI" id="CHEBI:18420"/>
    </cofactor>
    <text evidence="3">Binds 1 Mg(2+) ion.</text>
</comment>
<feature type="binding site" evidence="3">
    <location>
        <position position="175"/>
    </location>
    <ligand>
        <name>Mg(2+)</name>
        <dbReference type="ChEBI" id="CHEBI:18420"/>
    </ligand>
</feature>
<comment type="cofactor">
    <cofactor evidence="3">
        <name>Zn(2+)</name>
        <dbReference type="ChEBI" id="CHEBI:29105"/>
    </cofactor>
    <text evidence="3">Binds 2 Zn(2+) ions.</text>
</comment>
<keyword evidence="6" id="KW-1185">Reference proteome</keyword>
<dbReference type="GO" id="GO:0004035">
    <property type="term" value="F:alkaline phosphatase activity"/>
    <property type="evidence" value="ECO:0007669"/>
    <property type="project" value="UniProtKB-EC"/>
</dbReference>
<feature type="binding site" evidence="3">
    <location>
        <position position="100"/>
    </location>
    <ligand>
        <name>Zn(2+)</name>
        <dbReference type="ChEBI" id="CHEBI:29105"/>
        <label>2</label>
    </ligand>
</feature>
<name>A0ABD2PWP4_9PLAT</name>
<gene>
    <name evidence="5" type="ORF">Ciccas_009634</name>
</gene>
<comment type="caution">
    <text evidence="5">The sequence shown here is derived from an EMBL/GenBank/DDBJ whole genome shotgun (WGS) entry which is preliminary data.</text>
</comment>
<keyword evidence="3" id="KW-0479">Metal-binding</keyword>
<dbReference type="Gene3D" id="3.40.720.10">
    <property type="entry name" value="Alkaline Phosphatase, subunit A"/>
    <property type="match status" value="1"/>
</dbReference>